<dbReference type="Gene3D" id="3.20.20.70">
    <property type="entry name" value="Aldolase class I"/>
    <property type="match status" value="1"/>
</dbReference>
<gene>
    <name evidence="9" type="ORF">ACGRHZ_09595</name>
</gene>
<organism evidence="9 10">
    <name type="scientific">Vibrio jasicida</name>
    <dbReference type="NCBI Taxonomy" id="766224"/>
    <lineage>
        <taxon>Bacteria</taxon>
        <taxon>Pseudomonadati</taxon>
        <taxon>Pseudomonadota</taxon>
        <taxon>Gammaproteobacteria</taxon>
        <taxon>Vibrionales</taxon>
        <taxon>Vibrionaceae</taxon>
        <taxon>Vibrio</taxon>
    </lineage>
</organism>
<evidence type="ECO:0000256" key="3">
    <source>
        <dbReference type="ARBA" id="ARBA00006906"/>
    </source>
</evidence>
<evidence type="ECO:0000256" key="4">
    <source>
        <dbReference type="ARBA" id="ARBA00011233"/>
    </source>
</evidence>
<dbReference type="PROSITE" id="PS00160">
    <property type="entry name" value="ALDOLASE_KDPG_KHG_2"/>
    <property type="match status" value="1"/>
</dbReference>
<dbReference type="PANTHER" id="PTHR30246:SF1">
    <property type="entry name" value="2-DEHYDRO-3-DEOXY-6-PHOSPHOGALACTONATE ALDOLASE-RELATED"/>
    <property type="match status" value="1"/>
</dbReference>
<dbReference type="EC" id="4.1.2.14" evidence="5"/>
<dbReference type="EMBL" id="JBIHSE010000001">
    <property type="protein sequence ID" value="MFH0271589.1"/>
    <property type="molecule type" value="Genomic_DNA"/>
</dbReference>
<dbReference type="GO" id="GO:0008675">
    <property type="term" value="F:2-dehydro-3-deoxy-phosphogluconate aldolase activity"/>
    <property type="evidence" value="ECO:0007669"/>
    <property type="project" value="UniProtKB-EC"/>
</dbReference>
<evidence type="ECO:0000313" key="10">
    <source>
        <dbReference type="Proteomes" id="UP001607221"/>
    </source>
</evidence>
<dbReference type="InterPro" id="IPR031338">
    <property type="entry name" value="KDPG/KHG_AS_2"/>
</dbReference>
<comment type="subunit">
    <text evidence="4">Homotrimer.</text>
</comment>
<keyword evidence="7" id="KW-0704">Schiff base</keyword>
<evidence type="ECO:0000256" key="6">
    <source>
        <dbReference type="ARBA" id="ARBA00023239"/>
    </source>
</evidence>
<evidence type="ECO:0000256" key="8">
    <source>
        <dbReference type="ARBA" id="ARBA00023277"/>
    </source>
</evidence>
<keyword evidence="8" id="KW-0119">Carbohydrate metabolism</keyword>
<keyword evidence="10" id="KW-1185">Reference proteome</keyword>
<dbReference type="RefSeq" id="WP_038875652.1">
    <property type="nucleotide sequence ID" value="NZ_CAJFAE010000001.1"/>
</dbReference>
<protein>
    <recommendedName>
        <fullName evidence="5">2-dehydro-3-deoxy-phosphogluconate aldolase</fullName>
        <ecNumber evidence="5">4.1.2.14</ecNumber>
    </recommendedName>
</protein>
<dbReference type="SUPFAM" id="SSF51569">
    <property type="entry name" value="Aldolase"/>
    <property type="match status" value="1"/>
</dbReference>
<evidence type="ECO:0000313" key="9">
    <source>
        <dbReference type="EMBL" id="MFH0271589.1"/>
    </source>
</evidence>
<dbReference type="InterPro" id="IPR000887">
    <property type="entry name" value="Aldlse_KDPG_KHG"/>
</dbReference>
<evidence type="ECO:0000256" key="7">
    <source>
        <dbReference type="ARBA" id="ARBA00023270"/>
    </source>
</evidence>
<comment type="pathway">
    <text evidence="2">Carbohydrate acid metabolism; 2-dehydro-3-deoxy-D-gluconate degradation; D-glyceraldehyde 3-phosphate and pyruvate from 2-dehydro-3-deoxy-D-gluconate: step 2/2.</text>
</comment>
<dbReference type="InterPro" id="IPR013785">
    <property type="entry name" value="Aldolase_TIM"/>
</dbReference>
<dbReference type="NCBIfam" id="TIGR01182">
    <property type="entry name" value="eda"/>
    <property type="match status" value="1"/>
</dbReference>
<evidence type="ECO:0000256" key="1">
    <source>
        <dbReference type="ARBA" id="ARBA00000654"/>
    </source>
</evidence>
<dbReference type="Pfam" id="PF01081">
    <property type="entry name" value="Aldolase"/>
    <property type="match status" value="1"/>
</dbReference>
<dbReference type="PANTHER" id="PTHR30246">
    <property type="entry name" value="2-KETO-3-DEOXY-6-PHOSPHOGLUCONATE ALDOLASE"/>
    <property type="match status" value="1"/>
</dbReference>
<comment type="caution">
    <text evidence="9">The sequence shown here is derived from an EMBL/GenBank/DDBJ whole genome shotgun (WGS) entry which is preliminary data.</text>
</comment>
<proteinExistence type="inferred from homology"/>
<sequence>MTTLNEQLANLKVIPVIAINKTEDAIPLGRTLVENGMPCAEITFRTECAAEAIRAMRAEFPEMLIGAGTILTNEQVDQAIEAGVDFIVSPGFNPRTVQYCLDKGVAIVPGVNNPSLVEQAMEMGLRTLKFFPAEPSGGVGMLKALTAVYPVKFMPTGGVSLGNVDEYLSIPSVLACGGTWMVPTKLIDEGKWDELGTLVRDAVAHVA</sequence>
<reference evidence="9 10" key="1">
    <citation type="submission" date="2024-10" db="EMBL/GenBank/DDBJ databases">
        <authorList>
            <person name="Yibar A."/>
            <person name="Saticioglu I.B."/>
            <person name="Duman M."/>
            <person name="Ajmi N."/>
            <person name="Gurler F."/>
            <person name="Ay H."/>
            <person name="Onuk E."/>
            <person name="Guler S."/>
            <person name="Romalde J.L."/>
        </authorList>
    </citation>
    <scope>NUCLEOTIDE SEQUENCE [LARGE SCALE GENOMIC DNA]</scope>
    <source>
        <strain evidence="9 10">1-TCBS-A</strain>
    </source>
</reference>
<dbReference type="NCBIfam" id="NF004325">
    <property type="entry name" value="PRK05718.1"/>
    <property type="match status" value="1"/>
</dbReference>
<dbReference type="InterPro" id="IPR031337">
    <property type="entry name" value="KDPG/KHG_AS_1"/>
</dbReference>
<dbReference type="Proteomes" id="UP001607221">
    <property type="component" value="Unassembled WGS sequence"/>
</dbReference>
<evidence type="ECO:0000256" key="5">
    <source>
        <dbReference type="ARBA" id="ARBA00013063"/>
    </source>
</evidence>
<comment type="similarity">
    <text evidence="3">Belongs to the KHG/KDPG aldolase family.</text>
</comment>
<name>A0ABW7J648_9VIBR</name>
<accession>A0ABW7J648</accession>
<keyword evidence="6 9" id="KW-0456">Lyase</keyword>
<dbReference type="PROSITE" id="PS00159">
    <property type="entry name" value="ALDOLASE_KDPG_KHG_1"/>
    <property type="match status" value="1"/>
</dbReference>
<evidence type="ECO:0000256" key="2">
    <source>
        <dbReference type="ARBA" id="ARBA00004736"/>
    </source>
</evidence>
<dbReference type="CDD" id="cd00452">
    <property type="entry name" value="KDPG_aldolase"/>
    <property type="match status" value="1"/>
</dbReference>
<comment type="catalytic activity">
    <reaction evidence="1">
        <text>2-dehydro-3-deoxy-6-phospho-D-gluconate = D-glyceraldehyde 3-phosphate + pyruvate</text>
        <dbReference type="Rhea" id="RHEA:17089"/>
        <dbReference type="ChEBI" id="CHEBI:15361"/>
        <dbReference type="ChEBI" id="CHEBI:57569"/>
        <dbReference type="ChEBI" id="CHEBI:59776"/>
        <dbReference type="EC" id="4.1.2.14"/>
    </reaction>
</comment>
<dbReference type="GO" id="GO:0008700">
    <property type="term" value="F:(R,S)-4-hydroxy-2-oxoglutarate aldolase activity"/>
    <property type="evidence" value="ECO:0007669"/>
    <property type="project" value="UniProtKB-EC"/>
</dbReference>